<accession>A0ABT5K7Z4</accession>
<dbReference type="Gene3D" id="3.90.660.10">
    <property type="match status" value="1"/>
</dbReference>
<name>A0ABT5K7Z4_9BURK</name>
<dbReference type="SUPFAM" id="SSF51905">
    <property type="entry name" value="FAD/NAD(P)-binding domain"/>
    <property type="match status" value="1"/>
</dbReference>
<dbReference type="InterPro" id="IPR002937">
    <property type="entry name" value="Amino_oxidase"/>
</dbReference>
<comment type="similarity">
    <text evidence="1">Belongs to the flavin monoamine oxidase family.</text>
</comment>
<protein>
    <submittedName>
        <fullName evidence="3">FAD-dependent oxidoreductase</fullName>
    </submittedName>
</protein>
<dbReference type="PANTHER" id="PTHR43563:SF1">
    <property type="entry name" value="AMINE OXIDASE [FLAVIN-CONTAINING] B"/>
    <property type="match status" value="1"/>
</dbReference>
<dbReference type="Pfam" id="PF01593">
    <property type="entry name" value="Amino_oxidase"/>
    <property type="match status" value="1"/>
</dbReference>
<gene>
    <name evidence="3" type="ORF">PRZ03_00335</name>
</gene>
<evidence type="ECO:0000313" key="3">
    <source>
        <dbReference type="EMBL" id="MDC8769998.1"/>
    </source>
</evidence>
<keyword evidence="4" id="KW-1185">Reference proteome</keyword>
<feature type="domain" description="Amine oxidase" evidence="2">
    <location>
        <begin position="113"/>
        <end position="362"/>
    </location>
</feature>
<reference evidence="3 4" key="1">
    <citation type="submission" date="2022-10" db="EMBL/GenBank/DDBJ databases">
        <title>Paucibacter sp. hw1 Genome sequencing.</title>
        <authorList>
            <person name="Park S."/>
        </authorList>
    </citation>
    <scope>NUCLEOTIDE SEQUENCE [LARGE SCALE GENOMIC DNA]</scope>
    <source>
        <strain evidence="4">hw1</strain>
    </source>
</reference>
<evidence type="ECO:0000313" key="4">
    <source>
        <dbReference type="Proteomes" id="UP001221189"/>
    </source>
</evidence>
<dbReference type="PANTHER" id="PTHR43563">
    <property type="entry name" value="AMINE OXIDASE"/>
    <property type="match status" value="1"/>
</dbReference>
<comment type="caution">
    <text evidence="3">The sequence shown here is derived from an EMBL/GenBank/DDBJ whole genome shotgun (WGS) entry which is preliminary data.</text>
</comment>
<dbReference type="SUPFAM" id="SSF54373">
    <property type="entry name" value="FAD-linked reductases, C-terminal domain"/>
    <property type="match status" value="1"/>
</dbReference>
<dbReference type="EMBL" id="JAQQXT010000001">
    <property type="protein sequence ID" value="MDC8769998.1"/>
    <property type="molecule type" value="Genomic_DNA"/>
</dbReference>
<dbReference type="InterPro" id="IPR050703">
    <property type="entry name" value="Flavin_MAO"/>
</dbReference>
<proteinExistence type="inferred from homology"/>
<dbReference type="Gene3D" id="3.50.50.60">
    <property type="entry name" value="FAD/NAD(P)-binding domain"/>
    <property type="match status" value="2"/>
</dbReference>
<dbReference type="RefSeq" id="WP_273598500.1">
    <property type="nucleotide sequence ID" value="NZ_JAQQXT010000001.1"/>
</dbReference>
<dbReference type="InterPro" id="IPR036188">
    <property type="entry name" value="FAD/NAD-bd_sf"/>
</dbReference>
<evidence type="ECO:0000259" key="2">
    <source>
        <dbReference type="Pfam" id="PF01593"/>
    </source>
</evidence>
<sequence length="365" mass="39502">MSVFEQLSVVIGAGLSGLHAAWRLQEAGHAVMLVEARQRAGGRVLSVPTSDGAEHRLDLGPSWYWPEINPLMSAWVQRLGLTSYPQHTEGASLLEGPDGAVRRLGHSWEQQPRSMRIAGGMGALVGGIQSLLTQVQWLPGTLVEALQLRPEGGVDLHLRQGERRWVQHAARVISSLPPRLLAELSAEPAWPPATAQGWRRTPTWMAGQAKFVAVYEQAFWREAGLSGAAGSHRGPMVEIHDASDGAGQHAALFGFLGVPPSYRQGVGEVDLRQQSLAQLARLFGPQAETPLWSAVQDWAQEPFTADALDHRPLSQHPVYSAPNVPAEWRGRLWLAGTEFAPQSGGFLEGALEAAEQVAADLLRGS</sequence>
<evidence type="ECO:0000256" key="1">
    <source>
        <dbReference type="ARBA" id="ARBA00005995"/>
    </source>
</evidence>
<dbReference type="Proteomes" id="UP001221189">
    <property type="component" value="Unassembled WGS sequence"/>
</dbReference>
<organism evidence="3 4">
    <name type="scientific">Roseateles albus</name>
    <dbReference type="NCBI Taxonomy" id="2987525"/>
    <lineage>
        <taxon>Bacteria</taxon>
        <taxon>Pseudomonadati</taxon>
        <taxon>Pseudomonadota</taxon>
        <taxon>Betaproteobacteria</taxon>
        <taxon>Burkholderiales</taxon>
        <taxon>Sphaerotilaceae</taxon>
        <taxon>Roseateles</taxon>
    </lineage>
</organism>
<dbReference type="Pfam" id="PF13450">
    <property type="entry name" value="NAD_binding_8"/>
    <property type="match status" value="1"/>
</dbReference>